<dbReference type="AlphaFoldDB" id="A0A8S9I1M3"/>
<evidence type="ECO:0000256" key="1">
    <source>
        <dbReference type="ARBA" id="ARBA00004123"/>
    </source>
</evidence>
<dbReference type="GO" id="GO:0005730">
    <property type="term" value="C:nucleolus"/>
    <property type="evidence" value="ECO:0007669"/>
    <property type="project" value="InterPro"/>
</dbReference>
<keyword evidence="2" id="KW-0539">Nucleus</keyword>
<dbReference type="PANTHER" id="PTHR13213:SF2">
    <property type="entry name" value="MYB-BINDING PROTEIN 1A"/>
    <property type="match status" value="1"/>
</dbReference>
<dbReference type="InterPro" id="IPR007015">
    <property type="entry name" value="DNA_pol_V/MYBBP1A"/>
</dbReference>
<gene>
    <name evidence="3" type="ORF">F2Q70_00018989</name>
</gene>
<name>A0A8S9I1M3_BRACR</name>
<dbReference type="GO" id="GO:0006355">
    <property type="term" value="P:regulation of DNA-templated transcription"/>
    <property type="evidence" value="ECO:0007669"/>
    <property type="project" value="InterPro"/>
</dbReference>
<reference evidence="3" key="1">
    <citation type="submission" date="2019-12" db="EMBL/GenBank/DDBJ databases">
        <title>Genome sequencing and annotation of Brassica cretica.</title>
        <authorList>
            <person name="Studholme D.J."/>
            <person name="Sarris P.F."/>
        </authorList>
    </citation>
    <scope>NUCLEOTIDE SEQUENCE</scope>
    <source>
        <strain evidence="3">PFS-102/07</strain>
        <tissue evidence="3">Leaf</tissue>
    </source>
</reference>
<evidence type="ECO:0000313" key="3">
    <source>
        <dbReference type="EMBL" id="KAF2562508.1"/>
    </source>
</evidence>
<dbReference type="GO" id="GO:0003677">
    <property type="term" value="F:DNA binding"/>
    <property type="evidence" value="ECO:0007669"/>
    <property type="project" value="InterPro"/>
</dbReference>
<organism evidence="3">
    <name type="scientific">Brassica cretica</name>
    <name type="common">Mustard</name>
    <dbReference type="NCBI Taxonomy" id="69181"/>
    <lineage>
        <taxon>Eukaryota</taxon>
        <taxon>Viridiplantae</taxon>
        <taxon>Streptophyta</taxon>
        <taxon>Embryophyta</taxon>
        <taxon>Tracheophyta</taxon>
        <taxon>Spermatophyta</taxon>
        <taxon>Magnoliopsida</taxon>
        <taxon>eudicotyledons</taxon>
        <taxon>Gunneridae</taxon>
        <taxon>Pentapetalae</taxon>
        <taxon>rosids</taxon>
        <taxon>malvids</taxon>
        <taxon>Brassicales</taxon>
        <taxon>Brassicaceae</taxon>
        <taxon>Brassiceae</taxon>
        <taxon>Brassica</taxon>
    </lineage>
</organism>
<dbReference type="EMBL" id="QGKY02001250">
    <property type="protein sequence ID" value="KAF2562508.1"/>
    <property type="molecule type" value="Genomic_DNA"/>
</dbReference>
<protein>
    <submittedName>
        <fullName evidence="3">Uncharacterized protein</fullName>
    </submittedName>
</protein>
<evidence type="ECO:0000256" key="2">
    <source>
        <dbReference type="ARBA" id="ARBA00023242"/>
    </source>
</evidence>
<accession>A0A8S9I1M3</accession>
<sequence>MKVRGNIPTMFSLGIFRGHFRQTNGPRNFLGNLFPRNSVGKFRGISEERRNSEELFPTTCFVDKAYPMKIDALNLSFTLELVDLQDYDYSLDMWSLGYKSQIKVDFLEEVFRRRAWIARKLFGFLVEKSLNPKVEFCRVLEVLQLISEGLRSLVTVSKESRRKMKSHMGKLSCLVKELVGNVPEKQARRAKVRKVCGRVFRMVSSLKLTKSFLKGLGQDGQRDCETALLISEGLRSLVTVSKESRRKMKSHMGKLSCLVKELVGNVPEKQARRAKVRKVCGRVFRMVSSLKLTKSFLKGLGQDGQRDCETALVICF</sequence>
<dbReference type="PANTHER" id="PTHR13213">
    <property type="entry name" value="MYB-BINDING PROTEIN 1A FAMILY MEMBER"/>
    <property type="match status" value="1"/>
</dbReference>
<comment type="caution">
    <text evidence="3">The sequence shown here is derived from an EMBL/GenBank/DDBJ whole genome shotgun (WGS) entry which is preliminary data.</text>
</comment>
<proteinExistence type="predicted"/>
<comment type="subcellular location">
    <subcellularLocation>
        <location evidence="1">Nucleus</location>
    </subcellularLocation>
</comment>